<reference evidence="1" key="3">
    <citation type="submission" date="2025-09" db="UniProtKB">
        <authorList>
            <consortium name="Ensembl"/>
        </authorList>
    </citation>
    <scope>IDENTIFICATION</scope>
</reference>
<reference evidence="1" key="2">
    <citation type="submission" date="2025-08" db="UniProtKB">
        <authorList>
            <consortium name="Ensembl"/>
        </authorList>
    </citation>
    <scope>IDENTIFICATION</scope>
</reference>
<dbReference type="STRING" id="8187.ENSLCAP00010058105"/>
<evidence type="ECO:0000313" key="1">
    <source>
        <dbReference type="Ensembl" id="ENSLCAP00010058105.1"/>
    </source>
</evidence>
<reference evidence="2" key="1">
    <citation type="submission" date="2015-09" db="EMBL/GenBank/DDBJ databases">
        <authorList>
            <person name="Sai Rama Sridatta P."/>
        </authorList>
    </citation>
    <scope>NUCLEOTIDE SEQUENCE [LARGE SCALE GENOMIC DNA]</scope>
</reference>
<dbReference type="AlphaFoldDB" id="A0A4W6G2Y7"/>
<dbReference type="Proteomes" id="UP000314980">
    <property type="component" value="Unassembled WGS sequence"/>
</dbReference>
<keyword evidence="2" id="KW-1185">Reference proteome</keyword>
<dbReference type="GeneTree" id="ENSGT00970000198177"/>
<dbReference type="Ensembl" id="ENSLCAT00010059685.1">
    <property type="protein sequence ID" value="ENSLCAP00010058105.1"/>
    <property type="gene ID" value="ENSLCAG00010027080.1"/>
</dbReference>
<name>A0A4W6G2Y7_LATCA</name>
<accession>A0A4W6G2Y7</accession>
<proteinExistence type="predicted"/>
<protein>
    <submittedName>
        <fullName evidence="1">Uncharacterized protein</fullName>
    </submittedName>
</protein>
<evidence type="ECO:0000313" key="2">
    <source>
        <dbReference type="Proteomes" id="UP000314980"/>
    </source>
</evidence>
<dbReference type="InParanoid" id="A0A4W6G2Y7"/>
<organism evidence="1 2">
    <name type="scientific">Lates calcarifer</name>
    <name type="common">Barramundi</name>
    <name type="synonym">Holocentrus calcarifer</name>
    <dbReference type="NCBI Taxonomy" id="8187"/>
    <lineage>
        <taxon>Eukaryota</taxon>
        <taxon>Metazoa</taxon>
        <taxon>Chordata</taxon>
        <taxon>Craniata</taxon>
        <taxon>Vertebrata</taxon>
        <taxon>Euteleostomi</taxon>
        <taxon>Actinopterygii</taxon>
        <taxon>Neopterygii</taxon>
        <taxon>Teleostei</taxon>
        <taxon>Neoteleostei</taxon>
        <taxon>Acanthomorphata</taxon>
        <taxon>Carangaria</taxon>
        <taxon>Carangaria incertae sedis</taxon>
        <taxon>Centropomidae</taxon>
        <taxon>Lates</taxon>
    </lineage>
</organism>
<sequence>WYFLLQGCCKRLYRNLQISSSSRGRDKATAAHSRVVDLAGVALKNLKVKCIRHEEPDSVIKDSIAGGGVNPYIHKSVTRRRRQQNTV</sequence>